<gene>
    <name evidence="2" type="ORF">Pa4123_92330</name>
</gene>
<accession>A0ABQ5RCQ6</accession>
<proteinExistence type="predicted"/>
<comment type="caution">
    <text evidence="2">The sequence shown here is derived from an EMBL/GenBank/DDBJ whole genome shotgun (WGS) entry which is preliminary data.</text>
</comment>
<dbReference type="InterPro" id="IPR009721">
    <property type="entry name" value="O-acyltransferase_WSD1_C"/>
</dbReference>
<feature type="domain" description="O-acyltransferase WSD1 C-terminal" evidence="1">
    <location>
        <begin position="3"/>
        <end position="49"/>
    </location>
</feature>
<evidence type="ECO:0000313" key="3">
    <source>
        <dbReference type="Proteomes" id="UP001144280"/>
    </source>
</evidence>
<sequence length="56" mass="5929">MTVVPGNVTIAFAALSYAGTLNMTIIAHPDRCPDLPALARYVQREFDTLTSTSCGG</sequence>
<organism evidence="2 3">
    <name type="scientific">Phytohabitans aurantiacus</name>
    <dbReference type="NCBI Taxonomy" id="3016789"/>
    <lineage>
        <taxon>Bacteria</taxon>
        <taxon>Bacillati</taxon>
        <taxon>Actinomycetota</taxon>
        <taxon>Actinomycetes</taxon>
        <taxon>Micromonosporales</taxon>
        <taxon>Micromonosporaceae</taxon>
    </lineage>
</organism>
<protein>
    <recommendedName>
        <fullName evidence="1">O-acyltransferase WSD1 C-terminal domain-containing protein</fullName>
    </recommendedName>
</protein>
<reference evidence="2" key="1">
    <citation type="submission" date="2022-12" db="EMBL/GenBank/DDBJ databases">
        <title>New Phytohabitans aurantiacus sp. RD004123 nov., an actinomycete isolated from soil.</title>
        <authorList>
            <person name="Triningsih D.W."/>
            <person name="Harunari E."/>
            <person name="Igarashi Y."/>
        </authorList>
    </citation>
    <scope>NUCLEOTIDE SEQUENCE</scope>
    <source>
        <strain evidence="2">RD004123</strain>
    </source>
</reference>
<keyword evidence="3" id="KW-1185">Reference proteome</keyword>
<name>A0ABQ5RCQ6_9ACTN</name>
<dbReference type="Proteomes" id="UP001144280">
    <property type="component" value="Unassembled WGS sequence"/>
</dbReference>
<dbReference type="Pfam" id="PF06974">
    <property type="entry name" value="WS_DGAT_C"/>
    <property type="match status" value="1"/>
</dbReference>
<evidence type="ECO:0000313" key="2">
    <source>
        <dbReference type="EMBL" id="GLI03952.1"/>
    </source>
</evidence>
<evidence type="ECO:0000259" key="1">
    <source>
        <dbReference type="Pfam" id="PF06974"/>
    </source>
</evidence>
<dbReference type="EMBL" id="BSDI01000122">
    <property type="protein sequence ID" value="GLI03952.1"/>
    <property type="molecule type" value="Genomic_DNA"/>
</dbReference>